<dbReference type="EMBL" id="AAOG01000004">
    <property type="protein sequence ID" value="EAR11710.1"/>
    <property type="molecule type" value="Genomic_DNA"/>
</dbReference>
<organism evidence="1 2">
    <name type="scientific">Polaribacter irgensii 23-P</name>
    <dbReference type="NCBI Taxonomy" id="313594"/>
    <lineage>
        <taxon>Bacteria</taxon>
        <taxon>Pseudomonadati</taxon>
        <taxon>Bacteroidota</taxon>
        <taxon>Flavobacteriia</taxon>
        <taxon>Flavobacteriales</taxon>
        <taxon>Flavobacteriaceae</taxon>
    </lineage>
</organism>
<dbReference type="HOGENOM" id="CLU_1561498_0_0_10"/>
<dbReference type="STRING" id="313594.PI23P_00860"/>
<gene>
    <name evidence="1" type="ORF">PI23P_00860</name>
</gene>
<dbReference type="OrthoDB" id="10014274at2"/>
<accession>A4C2A9</accession>
<proteinExistence type="predicted"/>
<evidence type="ECO:0000313" key="1">
    <source>
        <dbReference type="EMBL" id="EAR11710.1"/>
    </source>
</evidence>
<name>A4C2A9_9FLAO</name>
<keyword evidence="2" id="KW-1185">Reference proteome</keyword>
<sequence>MLKDLNSICEIPERINSIDLIRLKELDTQLDKMLFKMFNSIDQLLVANHNHEQPKMRDIEHWKNNLFQYGFSYNGLVDFKELIQNKIIFLSVKQTNTFNDLIFKDAPSERFFNYLVEEWLMVEDNQTTALIFVFTEMWYKKIDKETPYKIKSTQTDFAREYWNKNYLIFLS</sequence>
<evidence type="ECO:0000313" key="2">
    <source>
        <dbReference type="Proteomes" id="UP000003053"/>
    </source>
</evidence>
<protein>
    <submittedName>
        <fullName evidence="1">Uncharacterized protein</fullName>
    </submittedName>
</protein>
<dbReference type="AlphaFoldDB" id="A4C2A9"/>
<dbReference type="RefSeq" id="WP_004568790.1">
    <property type="nucleotide sequence ID" value="NZ_CH724148.1"/>
</dbReference>
<reference evidence="1 2" key="1">
    <citation type="submission" date="2006-02" db="EMBL/GenBank/DDBJ databases">
        <authorList>
            <person name="Murray A."/>
            <person name="Staley J."/>
            <person name="Ferriera S."/>
            <person name="Johnson J."/>
            <person name="Kravitz S."/>
            <person name="Halpern A."/>
            <person name="Remington K."/>
            <person name="Beeson K."/>
            <person name="Tran B."/>
            <person name="Rogers Y.-H."/>
            <person name="Friedman R."/>
            <person name="Venter J.C."/>
        </authorList>
    </citation>
    <scope>NUCLEOTIDE SEQUENCE [LARGE SCALE GENOMIC DNA]</scope>
    <source>
        <strain evidence="1 2">23-P</strain>
    </source>
</reference>
<comment type="caution">
    <text evidence="1">The sequence shown here is derived from an EMBL/GenBank/DDBJ whole genome shotgun (WGS) entry which is preliminary data.</text>
</comment>
<dbReference type="Proteomes" id="UP000003053">
    <property type="component" value="Unassembled WGS sequence"/>
</dbReference>